<feature type="transmembrane region" description="Helical" evidence="6">
    <location>
        <begin position="279"/>
        <end position="300"/>
    </location>
</feature>
<dbReference type="AlphaFoldDB" id="A0A381T5Z4"/>
<feature type="transmembrane region" description="Helical" evidence="6">
    <location>
        <begin position="198"/>
        <end position="220"/>
    </location>
</feature>
<name>A0A381T5Z4_9ZZZZ</name>
<feature type="transmembrane region" description="Helical" evidence="6">
    <location>
        <begin position="42"/>
        <end position="61"/>
    </location>
</feature>
<dbReference type="GO" id="GO:0022857">
    <property type="term" value="F:transmembrane transporter activity"/>
    <property type="evidence" value="ECO:0007669"/>
    <property type="project" value="InterPro"/>
</dbReference>
<keyword evidence="5 6" id="KW-0472">Membrane</keyword>
<gene>
    <name evidence="7" type="ORF">METZ01_LOCUS64013</name>
</gene>
<keyword evidence="2" id="KW-1003">Cell membrane</keyword>
<accession>A0A381T5Z4</accession>
<evidence type="ECO:0000256" key="5">
    <source>
        <dbReference type="ARBA" id="ARBA00023136"/>
    </source>
</evidence>
<feature type="transmembrane region" description="Helical" evidence="6">
    <location>
        <begin position="67"/>
        <end position="88"/>
    </location>
</feature>
<feature type="transmembrane region" description="Helical" evidence="6">
    <location>
        <begin position="226"/>
        <end position="243"/>
    </location>
</feature>
<evidence type="ECO:0000256" key="1">
    <source>
        <dbReference type="ARBA" id="ARBA00004651"/>
    </source>
</evidence>
<evidence type="ECO:0008006" key="8">
    <source>
        <dbReference type="Google" id="ProtNLM"/>
    </source>
</evidence>
<proteinExistence type="predicted"/>
<dbReference type="CDD" id="cd06580">
    <property type="entry name" value="TM_PBP1_transp_TpRbsC_like"/>
    <property type="match status" value="1"/>
</dbReference>
<sequence length="322" mass="33816">MVDNALLSLVKVAIPASTVVVLCALGVMLAERVGVLNLGQEGLIGIGAVYAVIAATEWGVGSPWISMLIGMVAAAMAGAVFAVVVVVFRANQVLAGLALAIGGIGLSNQLGVNRNGTPIRTLFAEINPGGRFTSNAFLETFFFHDPVVYIAYILLPAAFWFLLFRTRHGMNMKAVGENPASADAAGVNVTWARIGYSVAGASLAGAGGAYMVLTFTPMWAPDIARGRGWIALAVVIFGAWRPFRVVAGALLYGAMISLGMTAQARNWNLPFLGPRDLSFFLSMIPYLVTIVAILIPAGAARFGRRVRSTSAPGGLAVPYSRE</sequence>
<keyword evidence="4 6" id="KW-1133">Transmembrane helix</keyword>
<feature type="transmembrane region" description="Helical" evidence="6">
    <location>
        <begin position="250"/>
        <end position="267"/>
    </location>
</feature>
<evidence type="ECO:0000256" key="2">
    <source>
        <dbReference type="ARBA" id="ARBA00022475"/>
    </source>
</evidence>
<dbReference type="Pfam" id="PF02653">
    <property type="entry name" value="BPD_transp_2"/>
    <property type="match status" value="1"/>
</dbReference>
<dbReference type="PANTHER" id="PTHR43370">
    <property type="entry name" value="SUGAR ABC TRANSPORTER INTEGRAL MEMBRANE PROTEIN-RELATED"/>
    <property type="match status" value="1"/>
</dbReference>
<feature type="transmembrane region" description="Helical" evidence="6">
    <location>
        <begin position="93"/>
        <end position="112"/>
    </location>
</feature>
<dbReference type="GO" id="GO:0005886">
    <property type="term" value="C:plasma membrane"/>
    <property type="evidence" value="ECO:0007669"/>
    <property type="project" value="UniProtKB-SubCell"/>
</dbReference>
<feature type="non-terminal residue" evidence="7">
    <location>
        <position position="322"/>
    </location>
</feature>
<organism evidence="7">
    <name type="scientific">marine metagenome</name>
    <dbReference type="NCBI Taxonomy" id="408172"/>
    <lineage>
        <taxon>unclassified sequences</taxon>
        <taxon>metagenomes</taxon>
        <taxon>ecological metagenomes</taxon>
    </lineage>
</organism>
<reference evidence="7" key="1">
    <citation type="submission" date="2018-05" db="EMBL/GenBank/DDBJ databases">
        <authorList>
            <person name="Lanie J.A."/>
            <person name="Ng W.-L."/>
            <person name="Kazmierczak K.M."/>
            <person name="Andrzejewski T.M."/>
            <person name="Davidsen T.M."/>
            <person name="Wayne K.J."/>
            <person name="Tettelin H."/>
            <person name="Glass J.I."/>
            <person name="Rusch D."/>
            <person name="Podicherti R."/>
            <person name="Tsui H.-C.T."/>
            <person name="Winkler M.E."/>
        </authorList>
    </citation>
    <scope>NUCLEOTIDE SEQUENCE</scope>
</reference>
<evidence type="ECO:0000256" key="6">
    <source>
        <dbReference type="SAM" id="Phobius"/>
    </source>
</evidence>
<evidence type="ECO:0000313" key="7">
    <source>
        <dbReference type="EMBL" id="SVA11159.1"/>
    </source>
</evidence>
<feature type="transmembrane region" description="Helical" evidence="6">
    <location>
        <begin position="147"/>
        <end position="164"/>
    </location>
</feature>
<protein>
    <recommendedName>
        <fullName evidence="8">ABC transporter permease</fullName>
    </recommendedName>
</protein>
<comment type="subcellular location">
    <subcellularLocation>
        <location evidence="1">Cell membrane</location>
        <topology evidence="1">Multi-pass membrane protein</topology>
    </subcellularLocation>
</comment>
<dbReference type="PANTHER" id="PTHR43370:SF2">
    <property type="entry name" value="ABC TRANSPORTER PERMEASE PROTEIN"/>
    <property type="match status" value="1"/>
</dbReference>
<evidence type="ECO:0000256" key="3">
    <source>
        <dbReference type="ARBA" id="ARBA00022692"/>
    </source>
</evidence>
<dbReference type="InterPro" id="IPR001851">
    <property type="entry name" value="ABC_transp_permease"/>
</dbReference>
<keyword evidence="3 6" id="KW-0812">Transmembrane</keyword>
<evidence type="ECO:0000256" key="4">
    <source>
        <dbReference type="ARBA" id="ARBA00022989"/>
    </source>
</evidence>
<feature type="transmembrane region" description="Helical" evidence="6">
    <location>
        <begin position="12"/>
        <end position="30"/>
    </location>
</feature>
<dbReference type="EMBL" id="UINC01004022">
    <property type="protein sequence ID" value="SVA11159.1"/>
    <property type="molecule type" value="Genomic_DNA"/>
</dbReference>